<dbReference type="InterPro" id="IPR036322">
    <property type="entry name" value="WD40_repeat_dom_sf"/>
</dbReference>
<dbReference type="GO" id="GO:0005634">
    <property type="term" value="C:nucleus"/>
    <property type="evidence" value="ECO:0007669"/>
    <property type="project" value="TreeGrafter"/>
</dbReference>
<sequence length="1076" mass="110992">MAGKAAMPTVSSSSSSNAHSLSAAAALAATSQGDQRPALAINSFSTYATATAAKRALQLNTSFTAPEGAYRCVASLVHPSYTQAGSLVSAGLKPDVSGKPVPVNGNGTLSSAGGFGSKTAHNAVFAPNNSNSSAGSVRPNSVTENGANPPTPSTAAKPSGASTSGPVLAPTMIQLAQASAAAYAQYATPLPQISCVSVKYALSKGKEKQQAKAAAAARLAAIEAKEEDSVDEVTLGLAPSGGGTSMGLGIGKVGAGLRRGIGLGGPSAGSGGGFVSGVPAHLQSNASWTRSLIEATLASQGTDFPAQSPEPPIAGIVEYRGLLAAARNDSLSGTGIGAMDDSKTDRPPSVQGDGASHGTGLNSSHTSGLNPSALISSKVLPPPTPSSATGPTLPSNRPSPPLHTLLTAPSSSGNVSSVGRPKNNMRGANSSFVTRLSTHPDFAKILAARNGSGDSETFAFVSNGRTLTWMLDAGCLKTHLAKEPLARFGFSTNITAHDINASTRSASSLDIIIGFQTGDLIWLDPVSCRYTRINKGGVICSSPVSVLRWLPGTEGAFLAAHIDGTIIVYETGKEDSAGPGKETGWFPKLSSPVYVRRLERQRDESVSSVGAGEPCMNSPLAGSFSHAHRKPNDGFQDRALEGLIPQANVDPATRTIPQSSSSPAAASPINGSSFRRPDLGPRTLTSSTSATAASHAASDNGAGASKAPAGLSPLLPAELALLGGPSVLAIADVWNPQAGMLVTRPGVPIGYSSAPNLIDLAVAGAITGPKKEPNWSKLNPISHWRVSREKITGMAFSPDASLLAVTSEDGYLRIIDVQAEVLLDTFGSYFGGFTCVCWSPDGRLLVTGGQDDLITVFAPREGRVLARCQGHTSYVTSVAFDPWRWKAEDRIYRFGSVGEDGKLILWDFSGATLHRPKTRVHGAHSLGGYRASVLGSTFSLVERYGRRGSQSVNDRQDTGQANEAITHAAPLRGETAMLLPILTHQVEGDSIGILAQIRFRPEGIVVLHRDGGVDTFLRPNVPLSLLTAQAPQNAQMDTTTGERNAGSVPAGPLSTRARGLSFGLRKNTSDNVTTVK</sequence>
<dbReference type="GO" id="GO:0045013">
    <property type="term" value="P:carbon catabolite repression of transcription"/>
    <property type="evidence" value="ECO:0007669"/>
    <property type="project" value="TreeGrafter"/>
</dbReference>
<dbReference type="InterPro" id="IPR051362">
    <property type="entry name" value="WD_repeat_creC_regulators"/>
</dbReference>
<feature type="compositionally biased region" description="Polar residues" evidence="3">
    <location>
        <begin position="127"/>
        <end position="164"/>
    </location>
</feature>
<dbReference type="FunCoup" id="A0A066VTJ8">
    <property type="interactions" value="68"/>
</dbReference>
<feature type="region of interest" description="Disordered" evidence="3">
    <location>
        <begin position="651"/>
        <end position="706"/>
    </location>
</feature>
<dbReference type="SUPFAM" id="SSF50978">
    <property type="entry name" value="WD40 repeat-like"/>
    <property type="match status" value="1"/>
</dbReference>
<dbReference type="Proteomes" id="UP000027361">
    <property type="component" value="Unassembled WGS sequence"/>
</dbReference>
<organism evidence="4 5">
    <name type="scientific">Tilletiaria anomala (strain ATCC 24038 / CBS 436.72 / UBC 951)</name>
    <dbReference type="NCBI Taxonomy" id="1037660"/>
    <lineage>
        <taxon>Eukaryota</taxon>
        <taxon>Fungi</taxon>
        <taxon>Dikarya</taxon>
        <taxon>Basidiomycota</taxon>
        <taxon>Ustilaginomycotina</taxon>
        <taxon>Exobasidiomycetes</taxon>
        <taxon>Georgefischeriales</taxon>
        <taxon>Tilletiariaceae</taxon>
        <taxon>Tilletiaria</taxon>
    </lineage>
</organism>
<evidence type="ECO:0000256" key="2">
    <source>
        <dbReference type="ARBA" id="ARBA00022737"/>
    </source>
</evidence>
<dbReference type="GeneID" id="25266107"/>
<reference evidence="4 5" key="1">
    <citation type="submission" date="2014-05" db="EMBL/GenBank/DDBJ databases">
        <title>Draft genome sequence of a rare smut relative, Tilletiaria anomala UBC 951.</title>
        <authorList>
            <consortium name="DOE Joint Genome Institute"/>
            <person name="Toome M."/>
            <person name="Kuo A."/>
            <person name="Henrissat B."/>
            <person name="Lipzen A."/>
            <person name="Tritt A."/>
            <person name="Yoshinaga Y."/>
            <person name="Zane M."/>
            <person name="Barry K."/>
            <person name="Grigoriev I.V."/>
            <person name="Spatafora J.W."/>
            <person name="Aimea M.C."/>
        </authorList>
    </citation>
    <scope>NUCLEOTIDE SEQUENCE [LARGE SCALE GENOMIC DNA]</scope>
    <source>
        <strain evidence="4 5">UBC 951</strain>
    </source>
</reference>
<feature type="region of interest" description="Disordered" evidence="3">
    <location>
        <begin position="1032"/>
        <end position="1056"/>
    </location>
</feature>
<dbReference type="GO" id="GO:0032153">
    <property type="term" value="C:cell division site"/>
    <property type="evidence" value="ECO:0007669"/>
    <property type="project" value="TreeGrafter"/>
</dbReference>
<dbReference type="InterPro" id="IPR001680">
    <property type="entry name" value="WD40_rpt"/>
</dbReference>
<feature type="compositionally biased region" description="Polar residues" evidence="3">
    <location>
        <begin position="359"/>
        <end position="375"/>
    </location>
</feature>
<dbReference type="PANTHER" id="PTHR14107:SF16">
    <property type="entry name" value="AT02583P"/>
    <property type="match status" value="1"/>
</dbReference>
<evidence type="ECO:0000313" key="5">
    <source>
        <dbReference type="Proteomes" id="UP000027361"/>
    </source>
</evidence>
<protein>
    <submittedName>
        <fullName evidence="4">Uncharacterized protein</fullName>
    </submittedName>
</protein>
<name>A0A066VTJ8_TILAU</name>
<evidence type="ECO:0000256" key="1">
    <source>
        <dbReference type="ARBA" id="ARBA00022574"/>
    </source>
</evidence>
<keyword evidence="1" id="KW-0853">WD repeat</keyword>
<dbReference type="InParanoid" id="A0A066VTJ8"/>
<dbReference type="PANTHER" id="PTHR14107">
    <property type="entry name" value="WD REPEAT PROTEIN"/>
    <property type="match status" value="1"/>
</dbReference>
<feature type="region of interest" description="Disordered" evidence="3">
    <location>
        <begin position="123"/>
        <end position="164"/>
    </location>
</feature>
<feature type="compositionally biased region" description="Low complexity" evidence="3">
    <location>
        <begin position="685"/>
        <end position="706"/>
    </location>
</feature>
<comment type="caution">
    <text evidence="4">The sequence shown here is derived from an EMBL/GenBank/DDBJ whole genome shotgun (WGS) entry which is preliminary data.</text>
</comment>
<keyword evidence="2" id="KW-0677">Repeat</keyword>
<dbReference type="OrthoDB" id="3367at2759"/>
<accession>A0A066VTJ8</accession>
<dbReference type="EMBL" id="JMSN01000075">
    <property type="protein sequence ID" value="KDN41860.1"/>
    <property type="molecule type" value="Genomic_DNA"/>
</dbReference>
<dbReference type="Gene3D" id="2.130.10.10">
    <property type="entry name" value="YVTN repeat-like/Quinoprotein amine dehydrogenase"/>
    <property type="match status" value="2"/>
</dbReference>
<dbReference type="AlphaFoldDB" id="A0A066VTJ8"/>
<dbReference type="Pfam" id="PF00400">
    <property type="entry name" value="WD40"/>
    <property type="match status" value="3"/>
</dbReference>
<dbReference type="RefSeq" id="XP_013241861.1">
    <property type="nucleotide sequence ID" value="XM_013386407.1"/>
</dbReference>
<dbReference type="InterPro" id="IPR015943">
    <property type="entry name" value="WD40/YVTN_repeat-like_dom_sf"/>
</dbReference>
<dbReference type="STRING" id="1037660.A0A066VTJ8"/>
<dbReference type="SMART" id="SM00320">
    <property type="entry name" value="WD40"/>
    <property type="match status" value="4"/>
</dbReference>
<evidence type="ECO:0000313" key="4">
    <source>
        <dbReference type="EMBL" id="KDN41860.1"/>
    </source>
</evidence>
<gene>
    <name evidence="4" type="ORF">K437DRAFT_269547</name>
</gene>
<proteinExistence type="predicted"/>
<dbReference type="GO" id="GO:0051286">
    <property type="term" value="C:cell tip"/>
    <property type="evidence" value="ECO:0007669"/>
    <property type="project" value="TreeGrafter"/>
</dbReference>
<feature type="compositionally biased region" description="Low complexity" evidence="3">
    <location>
        <begin position="657"/>
        <end position="673"/>
    </location>
</feature>
<feature type="region of interest" description="Disordered" evidence="3">
    <location>
        <begin position="333"/>
        <end position="428"/>
    </location>
</feature>
<feature type="compositionally biased region" description="Polar residues" evidence="3">
    <location>
        <begin position="1032"/>
        <end position="1042"/>
    </location>
</feature>
<keyword evidence="5" id="KW-1185">Reference proteome</keyword>
<feature type="compositionally biased region" description="Low complexity" evidence="3">
    <location>
        <begin position="386"/>
        <end position="395"/>
    </location>
</feature>
<feature type="compositionally biased region" description="Polar residues" evidence="3">
    <location>
        <begin position="407"/>
        <end position="417"/>
    </location>
</feature>
<evidence type="ECO:0000256" key="3">
    <source>
        <dbReference type="SAM" id="MobiDB-lite"/>
    </source>
</evidence>
<dbReference type="HOGENOM" id="CLU_286856_0_0_1"/>